<proteinExistence type="predicted"/>
<name>A0A382AMM4_9ZZZZ</name>
<accession>A0A382AMM4</accession>
<evidence type="ECO:0008006" key="3">
    <source>
        <dbReference type="Google" id="ProtNLM"/>
    </source>
</evidence>
<organism evidence="2">
    <name type="scientific">marine metagenome</name>
    <dbReference type="NCBI Taxonomy" id="408172"/>
    <lineage>
        <taxon>unclassified sequences</taxon>
        <taxon>metagenomes</taxon>
        <taxon>ecological metagenomes</taxon>
    </lineage>
</organism>
<evidence type="ECO:0000313" key="2">
    <source>
        <dbReference type="EMBL" id="SVB02815.1"/>
    </source>
</evidence>
<keyword evidence="1" id="KW-0812">Transmembrane</keyword>
<dbReference type="EMBL" id="UINC01026058">
    <property type="protein sequence ID" value="SVB02815.1"/>
    <property type="molecule type" value="Genomic_DNA"/>
</dbReference>
<evidence type="ECO:0000256" key="1">
    <source>
        <dbReference type="SAM" id="Phobius"/>
    </source>
</evidence>
<sequence length="491" mass="56683">MVKFFLRFFLLVLIFVVSAVIFLSYFGLETDKFDSFIKSKTNEVNENVKLDFNKTKIHFYISDLKLILKLQNPKVLLKNNEINLSKLDLFLSLKSFYSSDFLLEKANVAFEKNDIKDLTKITNIFLPKIINKKLNKIFAKGNLEGEFVIPFKPDGTVSKKYTFYGKIIEADINITKDYRLKNLTAEVAYGETSHANIDGLRIIVNKGTFLNLQLLKSLIDIKFKGNKKLIRSSIHTKGNINFSEIKKITSLLGSKINYLEDINLTSDLTTNIEFDIDNKFRVGNMSYAVQGDINSLQIKIKEKKVINEFIPSFNPEITFKNSKINFKALKGISGDHVLKLEGEVKFGDEFEKVQITQKYEKKNKKYSITGSSTLDGSSVNISKLNYKKEKGKNAYLTFNTNFILDEYFLIDYLSYTDEQSEIILNKIKLNKNLEIIDLEKLRIKTYVNKFKNNDFSIKKTDRVIISGEVFDAEPLLISLYKKNERKIFSKN</sequence>
<keyword evidence="1" id="KW-1133">Transmembrane helix</keyword>
<reference evidence="2" key="1">
    <citation type="submission" date="2018-05" db="EMBL/GenBank/DDBJ databases">
        <authorList>
            <person name="Lanie J.A."/>
            <person name="Ng W.-L."/>
            <person name="Kazmierczak K.M."/>
            <person name="Andrzejewski T.M."/>
            <person name="Davidsen T.M."/>
            <person name="Wayne K.J."/>
            <person name="Tettelin H."/>
            <person name="Glass J.I."/>
            <person name="Rusch D."/>
            <person name="Podicherti R."/>
            <person name="Tsui H.-C.T."/>
            <person name="Winkler M.E."/>
        </authorList>
    </citation>
    <scope>NUCLEOTIDE SEQUENCE</scope>
</reference>
<feature type="non-terminal residue" evidence="2">
    <location>
        <position position="491"/>
    </location>
</feature>
<protein>
    <recommendedName>
        <fullName evidence="3">AsmA domain-containing protein</fullName>
    </recommendedName>
</protein>
<dbReference type="AlphaFoldDB" id="A0A382AMM4"/>
<feature type="transmembrane region" description="Helical" evidence="1">
    <location>
        <begin position="6"/>
        <end position="28"/>
    </location>
</feature>
<gene>
    <name evidence="2" type="ORF">METZ01_LOCUS155669</name>
</gene>
<keyword evidence="1" id="KW-0472">Membrane</keyword>